<proteinExistence type="inferred from homology"/>
<evidence type="ECO:0000313" key="11">
    <source>
        <dbReference type="EMBL" id="TPX70737.1"/>
    </source>
</evidence>
<dbReference type="GO" id="GO:0007005">
    <property type="term" value="P:mitochondrion organization"/>
    <property type="evidence" value="ECO:0007669"/>
    <property type="project" value="InterPro"/>
</dbReference>
<dbReference type="AlphaFoldDB" id="A0A507F556"/>
<keyword evidence="12" id="KW-1185">Reference proteome</keyword>
<organism evidence="11 12">
    <name type="scientific">Chytriomyces confervae</name>
    <dbReference type="NCBI Taxonomy" id="246404"/>
    <lineage>
        <taxon>Eukaryota</taxon>
        <taxon>Fungi</taxon>
        <taxon>Fungi incertae sedis</taxon>
        <taxon>Chytridiomycota</taxon>
        <taxon>Chytridiomycota incertae sedis</taxon>
        <taxon>Chytridiomycetes</taxon>
        <taxon>Chytridiales</taxon>
        <taxon>Chytriomycetaceae</taxon>
        <taxon>Chytriomyces</taxon>
    </lineage>
</organism>
<keyword evidence="7" id="KW-0496">Mitochondrion</keyword>
<comment type="caution">
    <text evidence="11">The sequence shown here is derived from an EMBL/GenBank/DDBJ whole genome shotgun (WGS) entry which is preliminary data.</text>
</comment>
<dbReference type="Pfam" id="PF08118">
    <property type="entry name" value="MDM31_MDM32"/>
    <property type="match status" value="1"/>
</dbReference>
<keyword evidence="3" id="KW-0812">Transmembrane</keyword>
<evidence type="ECO:0000256" key="6">
    <source>
        <dbReference type="ARBA" id="ARBA00022989"/>
    </source>
</evidence>
<dbReference type="InterPro" id="IPR012571">
    <property type="entry name" value="Mdm31/Mdm32"/>
</dbReference>
<evidence type="ECO:0000256" key="1">
    <source>
        <dbReference type="ARBA" id="ARBA00004273"/>
    </source>
</evidence>
<keyword evidence="5" id="KW-0809">Transit peptide</keyword>
<dbReference type="PANTHER" id="PTHR31068">
    <property type="entry name" value="MITOCHONDRIAL DISTRIBUTION AND MORPHOLOGY PROTEIN 31"/>
    <property type="match status" value="1"/>
</dbReference>
<gene>
    <name evidence="11" type="ORF">CcCBS67573_g06454</name>
</gene>
<comment type="similarity">
    <text evidence="2">Belongs to the MDM31/MDM32 family.</text>
</comment>
<evidence type="ECO:0000313" key="12">
    <source>
        <dbReference type="Proteomes" id="UP000320333"/>
    </source>
</evidence>
<comment type="subcellular location">
    <subcellularLocation>
        <location evidence="1">Mitochondrion inner membrane</location>
    </subcellularLocation>
</comment>
<evidence type="ECO:0000256" key="8">
    <source>
        <dbReference type="ARBA" id="ARBA00023136"/>
    </source>
</evidence>
<dbReference type="GO" id="GO:0005743">
    <property type="term" value="C:mitochondrial inner membrane"/>
    <property type="evidence" value="ECO:0007669"/>
    <property type="project" value="UniProtKB-SubCell"/>
</dbReference>
<dbReference type="STRING" id="246404.A0A507F556"/>
<evidence type="ECO:0000256" key="4">
    <source>
        <dbReference type="ARBA" id="ARBA00022792"/>
    </source>
</evidence>
<evidence type="ECO:0000256" key="5">
    <source>
        <dbReference type="ARBA" id="ARBA00022946"/>
    </source>
</evidence>
<dbReference type="PANTHER" id="PTHR31068:SF0">
    <property type="entry name" value="MITOCHONDRIAL DISTRIBUTION AND MORPHOLOGY PROTEIN 31"/>
    <property type="match status" value="1"/>
</dbReference>
<feature type="compositionally biased region" description="Polar residues" evidence="10">
    <location>
        <begin position="463"/>
        <end position="473"/>
    </location>
</feature>
<evidence type="ECO:0000256" key="7">
    <source>
        <dbReference type="ARBA" id="ARBA00023128"/>
    </source>
</evidence>
<dbReference type="OrthoDB" id="17678at2759"/>
<dbReference type="GO" id="GO:0000001">
    <property type="term" value="P:mitochondrion inheritance"/>
    <property type="evidence" value="ECO:0007669"/>
    <property type="project" value="InterPro"/>
</dbReference>
<reference evidence="11 12" key="1">
    <citation type="journal article" date="2019" name="Sci. Rep.">
        <title>Comparative genomics of chytrid fungi reveal insights into the obligate biotrophic and pathogenic lifestyle of Synchytrium endobioticum.</title>
        <authorList>
            <person name="van de Vossenberg B.T.L.H."/>
            <person name="Warris S."/>
            <person name="Nguyen H.D.T."/>
            <person name="van Gent-Pelzer M.P.E."/>
            <person name="Joly D.L."/>
            <person name="van de Geest H.C."/>
            <person name="Bonants P.J.M."/>
            <person name="Smith D.S."/>
            <person name="Levesque C.A."/>
            <person name="van der Lee T.A.J."/>
        </authorList>
    </citation>
    <scope>NUCLEOTIDE SEQUENCE [LARGE SCALE GENOMIC DNA]</scope>
    <source>
        <strain evidence="11 12">CBS 675.73</strain>
    </source>
</reference>
<dbReference type="Proteomes" id="UP000320333">
    <property type="component" value="Unassembled WGS sequence"/>
</dbReference>
<accession>A0A507F556</accession>
<keyword evidence="6" id="KW-1133">Transmembrane helix</keyword>
<sequence length="673" mass="76198">MIPINHMHALSRIRRPALARIQPRFRLRHSLREGPAAFAPTRTDVVANSLRMRIRLFLRGRSEGNWRIDHVAAVLSWLVAGTGAVLLAGTTTVVSLLVMGANSISVQKYLAVKVSEYVSKESGFDISFDHAIMPNWKDGTIRIKNVDIVCNGDSWTKRVLEQRAIDQEASNPSPSETYAKRLLHSDASLAANSQQPPSAIQKQLDTSDIDLNWTYFAINVKTMDLTLNLWRYFQGHGIVQDMKLTGVRGVIDRSHVTWTEDWKPVHRKATPFDFALEQVVVEDLLLTIKNPYGFRPFNVSVYSGRLPILRQQWLLYDIMCADSIVGAFDNCLFSVHKWKTQTSSSGGEAGLGAEMSHLKINGLPIDHLNVGVTGPMSWLTNGSIDVDFHFLFPQQPDDQLFSQIRQEFAGFKYIAMDTLEKVKERHIERIRERGGDVVELLKHRNASISSDNLGIDEEEKNDTTTANTTSPQRGRTHVSRRTGTQYIETDVETEETKQLVDWYEPRRYPSRYTVTGAGQTGEFRVPEKQDVNRPFEAPTILMHFAICLNDLRANVPLTSPQLGYMSHALIRPIVAYMNNHRVRIPLSFEARMELANFDGSWDFWSAGIVDIVAEEVGRAMTLLVLDERERARHLKRIGLWSVQTTTRNLMEIVDFVRGVTDFPLMGARAPAFA</sequence>
<dbReference type="EMBL" id="QEAP01000277">
    <property type="protein sequence ID" value="TPX70737.1"/>
    <property type="molecule type" value="Genomic_DNA"/>
</dbReference>
<protein>
    <recommendedName>
        <fullName evidence="13">Mitochondrial distribution and morphology protein family 31/32</fullName>
    </recommendedName>
</protein>
<name>A0A507F556_9FUNG</name>
<evidence type="ECO:0000256" key="3">
    <source>
        <dbReference type="ARBA" id="ARBA00022692"/>
    </source>
</evidence>
<keyword evidence="4" id="KW-0999">Mitochondrion inner membrane</keyword>
<evidence type="ECO:0000256" key="9">
    <source>
        <dbReference type="ARBA" id="ARBA00025191"/>
    </source>
</evidence>
<evidence type="ECO:0000256" key="10">
    <source>
        <dbReference type="SAM" id="MobiDB-lite"/>
    </source>
</evidence>
<evidence type="ECO:0000256" key="2">
    <source>
        <dbReference type="ARBA" id="ARBA00005687"/>
    </source>
</evidence>
<evidence type="ECO:0008006" key="13">
    <source>
        <dbReference type="Google" id="ProtNLM"/>
    </source>
</evidence>
<feature type="region of interest" description="Disordered" evidence="10">
    <location>
        <begin position="451"/>
        <end position="482"/>
    </location>
</feature>
<keyword evidence="8" id="KW-0472">Membrane</keyword>
<comment type="function">
    <text evidence="9">Involved in the organization of the mitochondrial membranes and the global structure of the mitochondria. Also required for mitochondrial distribution and mobility as well as for the maintenance of mitochondrial DNA nucleoids structures.</text>
</comment>